<feature type="compositionally biased region" description="Polar residues" evidence="1">
    <location>
        <begin position="182"/>
        <end position="191"/>
    </location>
</feature>
<sequence length="230" mass="25363">CLPLLFVDLEISTQANGAQSSRVPIPLPKDPYEAVRQAYLVGTDTESEPFKGEAETPELPHIVAPPTCHVEESEGSGMSGMRSTSSDSTAPFSPDQPLTDTTPALVFILRRTARMAMRVPPAMSHGLSAGIADVAAMSDSVFRKRFRSSYDRSPSPTLPVRKSESEDAEDEGPTAEDEDLLITNTMYQSLPNPKPHEIPNNQNRIHKTTQGRMKLRTRNKDEMDKEEILD</sequence>
<feature type="non-terminal residue" evidence="2">
    <location>
        <position position="1"/>
    </location>
</feature>
<feature type="compositionally biased region" description="Basic residues" evidence="1">
    <location>
        <begin position="204"/>
        <end position="217"/>
    </location>
</feature>
<organism evidence="2">
    <name type="scientific">Tanacetum cinerariifolium</name>
    <name type="common">Dalmatian daisy</name>
    <name type="synonym">Chrysanthemum cinerariifolium</name>
    <dbReference type="NCBI Taxonomy" id="118510"/>
    <lineage>
        <taxon>Eukaryota</taxon>
        <taxon>Viridiplantae</taxon>
        <taxon>Streptophyta</taxon>
        <taxon>Embryophyta</taxon>
        <taxon>Tracheophyta</taxon>
        <taxon>Spermatophyta</taxon>
        <taxon>Magnoliopsida</taxon>
        <taxon>eudicotyledons</taxon>
        <taxon>Gunneridae</taxon>
        <taxon>Pentapetalae</taxon>
        <taxon>asterids</taxon>
        <taxon>campanulids</taxon>
        <taxon>Asterales</taxon>
        <taxon>Asteraceae</taxon>
        <taxon>Asteroideae</taxon>
        <taxon>Anthemideae</taxon>
        <taxon>Anthemidinae</taxon>
        <taxon>Tanacetum</taxon>
    </lineage>
</organism>
<feature type="compositionally biased region" description="Low complexity" evidence="1">
    <location>
        <begin position="75"/>
        <end position="89"/>
    </location>
</feature>
<feature type="region of interest" description="Disordered" evidence="1">
    <location>
        <begin position="69"/>
        <end position="98"/>
    </location>
</feature>
<protein>
    <submittedName>
        <fullName evidence="2">Uncharacterized protein</fullName>
    </submittedName>
</protein>
<feature type="compositionally biased region" description="Acidic residues" evidence="1">
    <location>
        <begin position="166"/>
        <end position="180"/>
    </location>
</feature>
<feature type="compositionally biased region" description="Basic and acidic residues" evidence="1">
    <location>
        <begin position="218"/>
        <end position="230"/>
    </location>
</feature>
<dbReference type="EMBL" id="BKCJ010380723">
    <property type="protein sequence ID" value="GFA17600.1"/>
    <property type="molecule type" value="Genomic_DNA"/>
</dbReference>
<reference evidence="2" key="1">
    <citation type="journal article" date="2019" name="Sci. Rep.">
        <title>Draft genome of Tanacetum cinerariifolium, the natural source of mosquito coil.</title>
        <authorList>
            <person name="Yamashiro T."/>
            <person name="Shiraishi A."/>
            <person name="Satake H."/>
            <person name="Nakayama K."/>
        </authorList>
    </citation>
    <scope>NUCLEOTIDE SEQUENCE</scope>
</reference>
<feature type="region of interest" description="Disordered" evidence="1">
    <location>
        <begin position="147"/>
        <end position="230"/>
    </location>
</feature>
<accession>A0A699J9M7</accession>
<dbReference type="AlphaFoldDB" id="A0A699J9M7"/>
<evidence type="ECO:0000313" key="2">
    <source>
        <dbReference type="EMBL" id="GFA17600.1"/>
    </source>
</evidence>
<comment type="caution">
    <text evidence="2">The sequence shown here is derived from an EMBL/GenBank/DDBJ whole genome shotgun (WGS) entry which is preliminary data.</text>
</comment>
<evidence type="ECO:0000256" key="1">
    <source>
        <dbReference type="SAM" id="MobiDB-lite"/>
    </source>
</evidence>
<gene>
    <name evidence="2" type="ORF">Tci_589572</name>
</gene>
<name>A0A699J9M7_TANCI</name>
<proteinExistence type="predicted"/>